<dbReference type="PANTHER" id="PTHR34203:SF15">
    <property type="entry name" value="SLL1173 PROTEIN"/>
    <property type="match status" value="1"/>
</dbReference>
<evidence type="ECO:0008006" key="3">
    <source>
        <dbReference type="Google" id="ProtNLM"/>
    </source>
</evidence>
<dbReference type="NCBIfam" id="TIGR01444">
    <property type="entry name" value="fkbM_fam"/>
    <property type="match status" value="1"/>
</dbReference>
<dbReference type="InterPro" id="IPR006342">
    <property type="entry name" value="FkbM_mtfrase"/>
</dbReference>
<dbReference type="AlphaFoldDB" id="A0AA36IKU9"/>
<dbReference type="InterPro" id="IPR052514">
    <property type="entry name" value="SAM-dependent_MTase"/>
</dbReference>
<dbReference type="EMBL" id="CAUJNA010001846">
    <property type="protein sequence ID" value="CAJ1389304.1"/>
    <property type="molecule type" value="Genomic_DNA"/>
</dbReference>
<gene>
    <name evidence="1" type="ORF">EVOR1521_LOCUS14949</name>
</gene>
<comment type="caution">
    <text evidence="1">The sequence shown here is derived from an EMBL/GenBank/DDBJ whole genome shotgun (WGS) entry which is preliminary data.</text>
</comment>
<dbReference type="Gene3D" id="3.40.50.150">
    <property type="entry name" value="Vaccinia Virus protein VP39"/>
    <property type="match status" value="1"/>
</dbReference>
<dbReference type="Proteomes" id="UP001178507">
    <property type="component" value="Unassembled WGS sequence"/>
</dbReference>
<reference evidence="1" key="1">
    <citation type="submission" date="2023-08" db="EMBL/GenBank/DDBJ databases">
        <authorList>
            <person name="Chen Y."/>
            <person name="Shah S."/>
            <person name="Dougan E. K."/>
            <person name="Thang M."/>
            <person name="Chan C."/>
        </authorList>
    </citation>
    <scope>NUCLEOTIDE SEQUENCE</scope>
</reference>
<dbReference type="InterPro" id="IPR029063">
    <property type="entry name" value="SAM-dependent_MTases_sf"/>
</dbReference>
<accession>A0AA36IKU9</accession>
<dbReference type="PANTHER" id="PTHR34203">
    <property type="entry name" value="METHYLTRANSFERASE, FKBM FAMILY PROTEIN"/>
    <property type="match status" value="1"/>
</dbReference>
<organism evidence="1 2">
    <name type="scientific">Effrenium voratum</name>
    <dbReference type="NCBI Taxonomy" id="2562239"/>
    <lineage>
        <taxon>Eukaryota</taxon>
        <taxon>Sar</taxon>
        <taxon>Alveolata</taxon>
        <taxon>Dinophyceae</taxon>
        <taxon>Suessiales</taxon>
        <taxon>Symbiodiniaceae</taxon>
        <taxon>Effrenium</taxon>
    </lineage>
</organism>
<name>A0AA36IKU9_9DINO</name>
<evidence type="ECO:0000313" key="1">
    <source>
        <dbReference type="EMBL" id="CAJ1389304.1"/>
    </source>
</evidence>
<evidence type="ECO:0000313" key="2">
    <source>
        <dbReference type="Proteomes" id="UP001178507"/>
    </source>
</evidence>
<dbReference type="SUPFAM" id="SSF53335">
    <property type="entry name" value="S-adenosyl-L-methionine-dependent methyltransferases"/>
    <property type="match status" value="1"/>
</dbReference>
<proteinExistence type="predicted"/>
<sequence length="346" mass="37827">MVNEWDEQTKSRVRALRLRGKSLREIVAETGVSKGAVQRICAAESTVERAAKKRRVEAAVAISRSSCKRAKASGDLMIVPVTVGGAVVNLHARSETTDFRSVPELFERQVYKPKDTLARQLCQSGKWQVLDVGANIGYASVCICLGLLRNATVSKLVCVEPGASNAAVLRRNLRSANLKALVLETAVSSRRGEGTLCQSNKYNFYRQTLTPVTKAASSSSVETALDILSNVSDVVGSLFIKLDCEGGEAHFAARLCGWISRLKKIDAVLVMGEISFDNLRLSHSGYTDLKRQFSDLNSDDWILARAIWGRAPLGTSEEGFTRSHLQASAGMELLYMRKQSTRGLDD</sequence>
<protein>
    <recommendedName>
        <fullName evidence="3">Methyltransferase FkbM domain-containing protein</fullName>
    </recommendedName>
</protein>
<keyword evidence="2" id="KW-1185">Reference proteome</keyword>